<protein>
    <submittedName>
        <fullName evidence="2">Uncharacterized protein</fullName>
    </submittedName>
</protein>
<dbReference type="AlphaFoldDB" id="A0AAN7UGD6"/>
<dbReference type="EMBL" id="JAWHQM010000009">
    <property type="protein sequence ID" value="KAK5628618.1"/>
    <property type="molecule type" value="Genomic_DNA"/>
</dbReference>
<keyword evidence="1" id="KW-0472">Membrane</keyword>
<proteinExistence type="predicted"/>
<dbReference type="PANTHER" id="PTHR35394">
    <property type="entry name" value="DUF3176 DOMAIN-CONTAINING PROTEIN"/>
    <property type="match status" value="1"/>
</dbReference>
<accession>A0AAN7UGD6</accession>
<reference evidence="2 3" key="1">
    <citation type="submission" date="2023-10" db="EMBL/GenBank/DDBJ databases">
        <title>Draft genome sequence of Xylaria bambusicola isolate GMP-LS, the root and basal stem rot pathogen of sugarcane in Indonesia.</title>
        <authorList>
            <person name="Selvaraj P."/>
            <person name="Muralishankar V."/>
            <person name="Muruganantham S."/>
            <person name="Sp S."/>
            <person name="Haryani S."/>
            <person name="Lau K.J.X."/>
            <person name="Naqvi N.I."/>
        </authorList>
    </citation>
    <scope>NUCLEOTIDE SEQUENCE [LARGE SCALE GENOMIC DNA]</scope>
    <source>
        <strain evidence="2">GMP-LS</strain>
    </source>
</reference>
<evidence type="ECO:0000313" key="3">
    <source>
        <dbReference type="Proteomes" id="UP001305414"/>
    </source>
</evidence>
<keyword evidence="1" id="KW-0812">Transmembrane</keyword>
<keyword evidence="3" id="KW-1185">Reference proteome</keyword>
<evidence type="ECO:0000313" key="2">
    <source>
        <dbReference type="EMBL" id="KAK5628618.1"/>
    </source>
</evidence>
<sequence>MDNVIFRNDSSFVNSSDFVTWQSRKLSTLRFCHIQFEIKDQHEQARISVKQATFCDLTLCVKNYSLSTLNGIPSMDVVSERYGSWYLNTSGQQGNLSYSNSEVWWTDVPERNGMVLNASDIDPYTNLSPRDFALSVGGVNMAAFLNSYGQFIGELTTLEDGPADGRNCASNTTGIHIYKNHSTSSWLPYYPYEDVMLCRIKEKGGLTWAVPRIAAAASSFLRDEGGILVEGQAYRSIITVEVRWPWLALPATTWLCAVVFLALTMWICRGSDKMLWKTSSLPLIYHGFGDQDVATIKSTNGGLEHVSGIEKVSQNLYARIRRDSNDGQLKLMRTLPST</sequence>
<feature type="transmembrane region" description="Helical" evidence="1">
    <location>
        <begin position="244"/>
        <end position="268"/>
    </location>
</feature>
<keyword evidence="1" id="KW-1133">Transmembrane helix</keyword>
<organism evidence="2 3">
    <name type="scientific">Xylaria bambusicola</name>
    <dbReference type="NCBI Taxonomy" id="326684"/>
    <lineage>
        <taxon>Eukaryota</taxon>
        <taxon>Fungi</taxon>
        <taxon>Dikarya</taxon>
        <taxon>Ascomycota</taxon>
        <taxon>Pezizomycotina</taxon>
        <taxon>Sordariomycetes</taxon>
        <taxon>Xylariomycetidae</taxon>
        <taxon>Xylariales</taxon>
        <taxon>Xylariaceae</taxon>
        <taxon>Xylaria</taxon>
    </lineage>
</organism>
<comment type="caution">
    <text evidence="2">The sequence shown here is derived from an EMBL/GenBank/DDBJ whole genome shotgun (WGS) entry which is preliminary data.</text>
</comment>
<gene>
    <name evidence="2" type="ORF">RRF57_004333</name>
</gene>
<evidence type="ECO:0000256" key="1">
    <source>
        <dbReference type="SAM" id="Phobius"/>
    </source>
</evidence>
<dbReference type="PANTHER" id="PTHR35394:SF5">
    <property type="entry name" value="DUF3176 DOMAIN-CONTAINING PROTEIN"/>
    <property type="match status" value="1"/>
</dbReference>
<name>A0AAN7UGD6_9PEZI</name>
<dbReference type="Proteomes" id="UP001305414">
    <property type="component" value="Unassembled WGS sequence"/>
</dbReference>